<evidence type="ECO:0008006" key="2">
    <source>
        <dbReference type="Google" id="ProtNLM"/>
    </source>
</evidence>
<reference evidence="1" key="1">
    <citation type="submission" date="2018-06" db="EMBL/GenBank/DDBJ databases">
        <authorList>
            <person name="Zhirakovskaya E."/>
        </authorList>
    </citation>
    <scope>NUCLEOTIDE SEQUENCE</scope>
</reference>
<organism evidence="1">
    <name type="scientific">hydrothermal vent metagenome</name>
    <dbReference type="NCBI Taxonomy" id="652676"/>
    <lineage>
        <taxon>unclassified sequences</taxon>
        <taxon>metagenomes</taxon>
        <taxon>ecological metagenomes</taxon>
    </lineage>
</organism>
<dbReference type="EMBL" id="UOEP01000039">
    <property type="protein sequence ID" value="VAW14836.1"/>
    <property type="molecule type" value="Genomic_DNA"/>
</dbReference>
<dbReference type="AlphaFoldDB" id="A0A3B0U5Z1"/>
<dbReference type="InterPro" id="IPR007607">
    <property type="entry name" value="BacA/B"/>
</dbReference>
<evidence type="ECO:0000313" key="1">
    <source>
        <dbReference type="EMBL" id="VAW14836.1"/>
    </source>
</evidence>
<gene>
    <name evidence="1" type="ORF">MNBD_BACTEROID01-1309</name>
</gene>
<dbReference type="PANTHER" id="PTHR35024">
    <property type="entry name" value="HYPOTHETICAL CYTOSOLIC PROTEIN"/>
    <property type="match status" value="1"/>
</dbReference>
<dbReference type="Pfam" id="PF04519">
    <property type="entry name" value="Bactofilin"/>
    <property type="match status" value="1"/>
</dbReference>
<protein>
    <recommendedName>
        <fullName evidence="2">Polymer-forming cytoskeletal protein</fullName>
    </recommendedName>
</protein>
<sequence length="139" mass="14728">MCLINFKFLAMAKPISRAYNEDEGRSINLINKGTKIVGDITAEGDIRIDGELIGNIKAKGRLVIGTNGVIEGEILCRNIEVSGKVKGKISAMELLTMKASSKINGEITSAKLTVEPGAVFTGTCKMGGEPAKNDSAKTK</sequence>
<dbReference type="PANTHER" id="PTHR35024:SF4">
    <property type="entry name" value="POLYMER-FORMING CYTOSKELETAL PROTEIN"/>
    <property type="match status" value="1"/>
</dbReference>
<accession>A0A3B0U5Z1</accession>
<proteinExistence type="predicted"/>
<name>A0A3B0U5Z1_9ZZZZ</name>